<dbReference type="AlphaFoldDB" id="A0A2N9AK16"/>
<sequence length="91" mass="10031">MSEHPYYGTPEELRDFVHECLHMTAFYSGMAVSYAEAHDDAGLEYSTRKAATALKSGVTVLGMLKQANAKLLKERLRARAEREGADLALGL</sequence>
<evidence type="ECO:0000313" key="2">
    <source>
        <dbReference type="Proteomes" id="UP000233769"/>
    </source>
</evidence>
<reference evidence="2" key="1">
    <citation type="submission" date="2017-10" db="EMBL/GenBank/DDBJ databases">
        <authorList>
            <person name="Regsiter A."/>
            <person name="William W."/>
        </authorList>
    </citation>
    <scope>NUCLEOTIDE SEQUENCE [LARGE SCALE GENOMIC DNA]</scope>
</reference>
<proteinExistence type="predicted"/>
<accession>A0A2N9AK16</accession>
<protein>
    <submittedName>
        <fullName evidence="1">Uncharacterized protein</fullName>
    </submittedName>
</protein>
<dbReference type="Proteomes" id="UP000233769">
    <property type="component" value="Chromosome tk0001"/>
</dbReference>
<organism evidence="1 2">
    <name type="scientific">Methylorubrum extorquens</name>
    <name type="common">Methylobacterium dichloromethanicum</name>
    <name type="synonym">Methylobacterium extorquens</name>
    <dbReference type="NCBI Taxonomy" id="408"/>
    <lineage>
        <taxon>Bacteria</taxon>
        <taxon>Pseudomonadati</taxon>
        <taxon>Pseudomonadota</taxon>
        <taxon>Alphaproteobacteria</taxon>
        <taxon>Hyphomicrobiales</taxon>
        <taxon>Methylobacteriaceae</taxon>
        <taxon>Methylorubrum</taxon>
    </lineage>
</organism>
<gene>
    <name evidence="1" type="ORF">TK0001_0980</name>
</gene>
<evidence type="ECO:0000313" key="1">
    <source>
        <dbReference type="EMBL" id="SOR27582.1"/>
    </source>
</evidence>
<dbReference type="EMBL" id="LT962688">
    <property type="protein sequence ID" value="SOR27582.1"/>
    <property type="molecule type" value="Genomic_DNA"/>
</dbReference>
<name>A0A2N9AK16_METEX</name>